<evidence type="ECO:0000256" key="2">
    <source>
        <dbReference type="ARBA" id="ARBA00022692"/>
    </source>
</evidence>
<feature type="transmembrane region" description="Helical" evidence="6">
    <location>
        <begin position="369"/>
        <end position="392"/>
    </location>
</feature>
<feature type="region of interest" description="Disordered" evidence="5">
    <location>
        <begin position="1"/>
        <end position="56"/>
    </location>
</feature>
<comment type="subcellular location">
    <subcellularLocation>
        <location evidence="1">Endomembrane system</location>
        <topology evidence="1">Multi-pass membrane protein</topology>
    </subcellularLocation>
</comment>
<evidence type="ECO:0000313" key="8">
    <source>
        <dbReference type="EMBL" id="KAK6005580.1"/>
    </source>
</evidence>
<feature type="transmembrane region" description="Helical" evidence="6">
    <location>
        <begin position="209"/>
        <end position="232"/>
    </location>
</feature>
<feature type="transmembrane region" description="Helical" evidence="6">
    <location>
        <begin position="296"/>
        <end position="323"/>
    </location>
</feature>
<keyword evidence="3 6" id="KW-1133">Transmembrane helix</keyword>
<feature type="domain" description="G-protein coupled receptors family 2 profile 2" evidence="7">
    <location>
        <begin position="213"/>
        <end position="324"/>
    </location>
</feature>
<dbReference type="PANTHER" id="PTHR42058">
    <property type="entry name" value="G_PROTEIN_RECEP_F2_4 DOMAIN-CONTAINING PROTEIN"/>
    <property type="match status" value="1"/>
</dbReference>
<feature type="compositionally biased region" description="Basic and acidic residues" evidence="5">
    <location>
        <begin position="18"/>
        <end position="29"/>
    </location>
</feature>
<feature type="transmembrane region" description="Helical" evidence="6">
    <location>
        <begin position="169"/>
        <end position="189"/>
    </location>
</feature>
<proteinExistence type="predicted"/>
<comment type="caution">
    <text evidence="8">The sequence shown here is derived from an EMBL/GenBank/DDBJ whole genome shotgun (WGS) entry which is preliminary data.</text>
</comment>
<evidence type="ECO:0000256" key="3">
    <source>
        <dbReference type="ARBA" id="ARBA00022989"/>
    </source>
</evidence>
<dbReference type="InterPro" id="IPR003807">
    <property type="entry name" value="DUF202"/>
</dbReference>
<dbReference type="Proteomes" id="UP001341245">
    <property type="component" value="Unassembled WGS sequence"/>
</dbReference>
<dbReference type="PROSITE" id="PS50261">
    <property type="entry name" value="G_PROTEIN_RECEP_F2_4"/>
    <property type="match status" value="1"/>
</dbReference>
<feature type="transmembrane region" description="Helical" evidence="6">
    <location>
        <begin position="437"/>
        <end position="458"/>
    </location>
</feature>
<keyword evidence="9" id="KW-1185">Reference proteome</keyword>
<organism evidence="8 9">
    <name type="scientific">Aureobasidium pullulans</name>
    <name type="common">Black yeast</name>
    <name type="synonym">Pullularia pullulans</name>
    <dbReference type="NCBI Taxonomy" id="5580"/>
    <lineage>
        <taxon>Eukaryota</taxon>
        <taxon>Fungi</taxon>
        <taxon>Dikarya</taxon>
        <taxon>Ascomycota</taxon>
        <taxon>Pezizomycotina</taxon>
        <taxon>Dothideomycetes</taxon>
        <taxon>Dothideomycetidae</taxon>
        <taxon>Dothideales</taxon>
        <taxon>Saccotheciaceae</taxon>
        <taxon>Aureobasidium</taxon>
    </lineage>
</organism>
<evidence type="ECO:0000256" key="4">
    <source>
        <dbReference type="ARBA" id="ARBA00023136"/>
    </source>
</evidence>
<dbReference type="Gene3D" id="1.20.1070.10">
    <property type="entry name" value="Rhodopsin 7-helix transmembrane proteins"/>
    <property type="match status" value="1"/>
</dbReference>
<name>A0ABR0TMB8_AURPU</name>
<feature type="region of interest" description="Disordered" evidence="5">
    <location>
        <begin position="514"/>
        <end position="641"/>
    </location>
</feature>
<evidence type="ECO:0000313" key="9">
    <source>
        <dbReference type="Proteomes" id="UP001341245"/>
    </source>
</evidence>
<evidence type="ECO:0000259" key="7">
    <source>
        <dbReference type="PROSITE" id="PS50261"/>
    </source>
</evidence>
<reference evidence="8 9" key="1">
    <citation type="submission" date="2023-11" db="EMBL/GenBank/DDBJ databases">
        <title>Draft genome sequence and annotation of the polyextremotolerant black yeast-like fungus Aureobasidium pullulans NRRL 62042.</title>
        <authorList>
            <person name="Dielentheis-Frenken M.R.E."/>
            <person name="Wibberg D."/>
            <person name="Blank L.M."/>
            <person name="Tiso T."/>
        </authorList>
    </citation>
    <scope>NUCLEOTIDE SEQUENCE [LARGE SCALE GENOMIC DNA]</scope>
    <source>
        <strain evidence="8 9">NRRL 62042</strain>
    </source>
</reference>
<evidence type="ECO:0000256" key="6">
    <source>
        <dbReference type="SAM" id="Phobius"/>
    </source>
</evidence>
<feature type="transmembrane region" description="Helical" evidence="6">
    <location>
        <begin position="137"/>
        <end position="157"/>
    </location>
</feature>
<dbReference type="EMBL" id="JASGXD010000005">
    <property type="protein sequence ID" value="KAK6005580.1"/>
    <property type="molecule type" value="Genomic_DNA"/>
</dbReference>
<dbReference type="PANTHER" id="PTHR42058:SF1">
    <property type="entry name" value="G-PROTEIN COUPLED RECEPTORS FAMILY 2 PROFILE 2 DOMAIN-CONTAINING PROTEIN"/>
    <property type="match status" value="1"/>
</dbReference>
<keyword evidence="2 6" id="KW-0812">Transmembrane</keyword>
<evidence type="ECO:0000256" key="1">
    <source>
        <dbReference type="ARBA" id="ARBA00004127"/>
    </source>
</evidence>
<keyword evidence="4 6" id="KW-0472">Membrane</keyword>
<accession>A0ABR0TMB8</accession>
<protein>
    <recommendedName>
        <fullName evidence="7">G-protein coupled receptors family 2 profile 2 domain-containing protein</fullName>
    </recommendedName>
</protein>
<sequence length="641" mass="71210">MSGSVRQGSETLQNVEQPCDKDVDEREATELEPVQHAPQDIAARPSSINATNSPGIGGNPPILGGLRRWWKHYIQLHVPHADCRDHLANERTFLAYQRTSLALSMLGIVTAQLFSLQRSPDPKPDPVFGYHALGKPLAGLFQSAAIVVILIGGHRFWRQQMNMARGKVWAGGWEIWAVMGFMLLLAFVIPLGAEPEQCYDGITPNDMYTSMTCAWSGAFLLAGALAGSMWIFIRALSMHLTVVWDIVPGSRFFYISQAVGWGVPAALFTSAISISGVSFRFGGTCHINHSNSMATFWGWLLAVAGAALIVQIATFGHCLRVFFNSLWEDSARPMSHGSAKSLPMSVMSAKSQRARVIYRRLKSVLYLQWRGMLIVTIVLVDVIFFAVVFVYLDKIEVSVLHDYTRVLPWVVCLIENGGDRDQCFKFSHKWLISEPTIGAMLIMISLLGIELFVLLFRWSLITGWKERWTALTKGKPQEFVSLDARKAQFDPTANTPTYELRKLGGRLQIDYSDRKSWDPHTMRPTSPNNLLDDHHATTTTPNSPAPIYSPPRREIEEGDVSPMTPLDAQTKRYTPPAPAARNFSSPRIRNAQAWDPSSSFAGSDPAIAFAKSGARHIPTPSLPPPTEYETRRPLSPPGQAL</sequence>
<feature type="compositionally biased region" description="Polar residues" evidence="5">
    <location>
        <begin position="1"/>
        <end position="16"/>
    </location>
</feature>
<feature type="transmembrane region" description="Helical" evidence="6">
    <location>
        <begin position="100"/>
        <end position="117"/>
    </location>
</feature>
<dbReference type="InterPro" id="IPR053247">
    <property type="entry name" value="GPCR_GPR1/git3-like"/>
</dbReference>
<feature type="transmembrane region" description="Helical" evidence="6">
    <location>
        <begin position="252"/>
        <end position="276"/>
    </location>
</feature>
<dbReference type="InterPro" id="IPR017981">
    <property type="entry name" value="GPCR_2-like_7TM"/>
</dbReference>
<evidence type="ECO:0000256" key="5">
    <source>
        <dbReference type="SAM" id="MobiDB-lite"/>
    </source>
</evidence>
<dbReference type="Pfam" id="PF02656">
    <property type="entry name" value="DUF202"/>
    <property type="match status" value="1"/>
</dbReference>
<gene>
    <name evidence="8" type="ORF">QM012_007222</name>
</gene>